<dbReference type="PANTHER" id="PTHR33361">
    <property type="entry name" value="GLR0591 PROTEIN"/>
    <property type="match status" value="1"/>
</dbReference>
<dbReference type="RefSeq" id="WP_339967823.1">
    <property type="nucleotide sequence ID" value="NZ_JBBHJY010000007.1"/>
</dbReference>
<comment type="caution">
    <text evidence="2">The sequence shown here is derived from an EMBL/GenBank/DDBJ whole genome shotgun (WGS) entry which is preliminary data.</text>
</comment>
<evidence type="ECO:0000256" key="1">
    <source>
        <dbReference type="SAM" id="SignalP"/>
    </source>
</evidence>
<feature type="signal peptide" evidence="1">
    <location>
        <begin position="1"/>
        <end position="23"/>
    </location>
</feature>
<accession>A0ABU8SAH9</accession>
<evidence type="ECO:0000313" key="3">
    <source>
        <dbReference type="Proteomes" id="UP001379235"/>
    </source>
</evidence>
<protein>
    <submittedName>
        <fullName evidence="2">DUF885 domain-containing protein</fullName>
    </submittedName>
</protein>
<reference evidence="2 3" key="1">
    <citation type="submission" date="2024-03" db="EMBL/GenBank/DDBJ databases">
        <authorList>
            <person name="Jo J.-H."/>
        </authorList>
    </citation>
    <scope>NUCLEOTIDE SEQUENCE [LARGE SCALE GENOMIC DNA]</scope>
    <source>
        <strain evidence="2 3">AS3R-12</strain>
    </source>
</reference>
<gene>
    <name evidence="2" type="ORF">WG900_13670</name>
</gene>
<dbReference type="Pfam" id="PF05960">
    <property type="entry name" value="DUF885"/>
    <property type="match status" value="1"/>
</dbReference>
<dbReference type="PANTHER" id="PTHR33361:SF2">
    <property type="entry name" value="DUF885 DOMAIN-CONTAINING PROTEIN"/>
    <property type="match status" value="1"/>
</dbReference>
<organism evidence="2 3">
    <name type="scientific">Novosphingobium aquae</name>
    <dbReference type="NCBI Taxonomy" id="3133435"/>
    <lineage>
        <taxon>Bacteria</taxon>
        <taxon>Pseudomonadati</taxon>
        <taxon>Pseudomonadota</taxon>
        <taxon>Alphaproteobacteria</taxon>
        <taxon>Sphingomonadales</taxon>
        <taxon>Sphingomonadaceae</taxon>
        <taxon>Novosphingobium</taxon>
    </lineage>
</organism>
<feature type="chain" id="PRO_5045884647" evidence="1">
    <location>
        <begin position="24"/>
        <end position="605"/>
    </location>
</feature>
<dbReference type="EMBL" id="JBBHJY010000007">
    <property type="protein sequence ID" value="MEJ6010966.1"/>
    <property type="molecule type" value="Genomic_DNA"/>
</dbReference>
<keyword evidence="1" id="KW-0732">Signal</keyword>
<keyword evidence="3" id="KW-1185">Reference proteome</keyword>
<dbReference type="Proteomes" id="UP001379235">
    <property type="component" value="Unassembled WGS sequence"/>
</dbReference>
<proteinExistence type="predicted"/>
<evidence type="ECO:0000313" key="2">
    <source>
        <dbReference type="EMBL" id="MEJ6010966.1"/>
    </source>
</evidence>
<sequence>MKRSLFAIAVVALVPLTAPAVLAAPTAASAEAEDARLTAFLDNEFAADLRLRPQLATRLGIKDGIDRWDDTTAAGQLARLQARRASAARMKAAFKRAGLSATGKANYDMWLVELERLELQYKFRRYQPPFYSTLYSAHAQLPDFLINTHTVKDAADMRGYIARLKGLPRMLDVARVQTLQAQAQGINVPKFQVERIIGSAKALTSGVPFDGGADSALMADARTKIGKLEADGKVSAGEAKALLSDAAAAILAAKPAYDRVGAWAKTALPGAPAGKVGAGSLPGGTAWYAAALKLNTTLDLSAAQVHAIGLGEVKRIEAEQDALAQAAGLADRHAFYADRAKKFPPQIYTDELRKAYLDASNAAIARNRELLGARFNLKPVHRIEVIREPAFSEVAGGAAHASGPSPDGSRPGRVYLHLLGQTLDPAKTIDLMCHEGVPGHVMQGDIAVRQTGVPKFRTASGYVAYSEGWALYSELLCKEMGAYPDVAADFMRLDAELFRASRLVTDTGLHAMGWSEDQAVQYMTATGRLPAQQARSEVRRYITLPGQATGYKIGMIKIMDLRAKAEKALGARFDIKAFDDLVVGGGSMPLPVLEARVDDWIAGRK</sequence>
<name>A0ABU8SAH9_9SPHN</name>
<dbReference type="InterPro" id="IPR010281">
    <property type="entry name" value="DUF885"/>
</dbReference>